<dbReference type="PRINTS" id="PR00502">
    <property type="entry name" value="NUDIXFAMILY"/>
</dbReference>
<name>A0AAD1ZFQ0_9LAMI</name>
<dbReference type="PANTHER" id="PTHR16099:SF5">
    <property type="entry name" value="NUCLEOTIDE TRIPHOSPHATE DIPHOSPHATASE NUDT15"/>
    <property type="match status" value="1"/>
</dbReference>
<evidence type="ECO:0000256" key="1">
    <source>
        <dbReference type="ARBA" id="ARBA00022801"/>
    </source>
</evidence>
<keyword evidence="3" id="KW-0472">Membrane</keyword>
<gene>
    <name evidence="5" type="ORF">FPE_LOCUS15523</name>
</gene>
<sequence length="155" mass="17140">MENGGVAFAPIVGVVVFVLKGNKVLLGRRRSAVGCNTFALPGGHLEFGESFEECAARETKEETGLDIDKIDYLTVTNNVLSREVKPLHVVAICMRAVLVDQNQMPQNLEPDKCDGWDWYDWNDLPKPLFGPLETMSMIVVSDAIMRRQGESQGSV</sequence>
<dbReference type="SUPFAM" id="SSF55811">
    <property type="entry name" value="Nudix"/>
    <property type="match status" value="1"/>
</dbReference>
<dbReference type="Pfam" id="PF00293">
    <property type="entry name" value="NUDIX"/>
    <property type="match status" value="1"/>
</dbReference>
<reference evidence="5" key="1">
    <citation type="submission" date="2023-05" db="EMBL/GenBank/DDBJ databases">
        <authorList>
            <person name="Huff M."/>
        </authorList>
    </citation>
    <scope>NUCLEOTIDE SEQUENCE</scope>
</reference>
<dbReference type="AlphaFoldDB" id="A0AAD1ZFQ0"/>
<feature type="domain" description="Nudix hydrolase" evidence="4">
    <location>
        <begin position="7"/>
        <end position="145"/>
    </location>
</feature>
<dbReference type="PROSITE" id="PS00893">
    <property type="entry name" value="NUDIX_BOX"/>
    <property type="match status" value="1"/>
</dbReference>
<keyword evidence="6" id="KW-1185">Reference proteome</keyword>
<evidence type="ECO:0000313" key="5">
    <source>
        <dbReference type="EMBL" id="CAI9768093.1"/>
    </source>
</evidence>
<feature type="transmembrane region" description="Helical" evidence="3">
    <location>
        <begin position="6"/>
        <end position="22"/>
    </location>
</feature>
<organism evidence="5 6">
    <name type="scientific">Fraxinus pennsylvanica</name>
    <dbReference type="NCBI Taxonomy" id="56036"/>
    <lineage>
        <taxon>Eukaryota</taxon>
        <taxon>Viridiplantae</taxon>
        <taxon>Streptophyta</taxon>
        <taxon>Embryophyta</taxon>
        <taxon>Tracheophyta</taxon>
        <taxon>Spermatophyta</taxon>
        <taxon>Magnoliopsida</taxon>
        <taxon>eudicotyledons</taxon>
        <taxon>Gunneridae</taxon>
        <taxon>Pentapetalae</taxon>
        <taxon>asterids</taxon>
        <taxon>lamiids</taxon>
        <taxon>Lamiales</taxon>
        <taxon>Oleaceae</taxon>
        <taxon>Oleeae</taxon>
        <taxon>Fraxinus</taxon>
    </lineage>
</organism>
<dbReference type="InterPro" id="IPR000086">
    <property type="entry name" value="NUDIX_hydrolase_dom"/>
</dbReference>
<dbReference type="GO" id="GO:0005829">
    <property type="term" value="C:cytosol"/>
    <property type="evidence" value="ECO:0007669"/>
    <property type="project" value="TreeGrafter"/>
</dbReference>
<evidence type="ECO:0000313" key="6">
    <source>
        <dbReference type="Proteomes" id="UP000834106"/>
    </source>
</evidence>
<dbReference type="CDD" id="cd04678">
    <property type="entry name" value="NUDIX_MTH2_Nudt15"/>
    <property type="match status" value="1"/>
</dbReference>
<keyword evidence="3" id="KW-1133">Transmembrane helix</keyword>
<keyword evidence="3" id="KW-0812">Transmembrane</keyword>
<comment type="similarity">
    <text evidence="2">Belongs to the Nudix hydrolase family.</text>
</comment>
<dbReference type="EMBL" id="OU503044">
    <property type="protein sequence ID" value="CAI9768093.1"/>
    <property type="molecule type" value="Genomic_DNA"/>
</dbReference>
<dbReference type="Proteomes" id="UP000834106">
    <property type="component" value="Chromosome 9"/>
</dbReference>
<dbReference type="InterPro" id="IPR020084">
    <property type="entry name" value="NUDIX_hydrolase_CS"/>
</dbReference>
<dbReference type="FunFam" id="3.90.79.10:FF:000060">
    <property type="entry name" value="Nudix hydrolase 1"/>
    <property type="match status" value="1"/>
</dbReference>
<accession>A0AAD1ZFQ0</accession>
<protein>
    <recommendedName>
        <fullName evidence="4">Nudix hydrolase domain-containing protein</fullName>
    </recommendedName>
</protein>
<dbReference type="Gene3D" id="3.90.79.10">
    <property type="entry name" value="Nucleoside Triphosphate Pyrophosphohydrolase"/>
    <property type="match status" value="1"/>
</dbReference>
<dbReference type="InterPro" id="IPR015797">
    <property type="entry name" value="NUDIX_hydrolase-like_dom_sf"/>
</dbReference>
<dbReference type="GO" id="GO:0006203">
    <property type="term" value="P:dGTP catabolic process"/>
    <property type="evidence" value="ECO:0007669"/>
    <property type="project" value="TreeGrafter"/>
</dbReference>
<keyword evidence="1 2" id="KW-0378">Hydrolase</keyword>
<dbReference type="PANTHER" id="PTHR16099">
    <property type="entry name" value="8-OXO-DGTP DIPHOSPHATES NUDT15"/>
    <property type="match status" value="1"/>
</dbReference>
<evidence type="ECO:0000256" key="2">
    <source>
        <dbReference type="RuleBase" id="RU003476"/>
    </source>
</evidence>
<proteinExistence type="inferred from homology"/>
<dbReference type="PROSITE" id="PS51462">
    <property type="entry name" value="NUDIX"/>
    <property type="match status" value="1"/>
</dbReference>
<evidence type="ECO:0000259" key="4">
    <source>
        <dbReference type="PROSITE" id="PS51462"/>
    </source>
</evidence>
<dbReference type="GO" id="GO:0035539">
    <property type="term" value="F:8-oxo-7,8-dihydrodeoxyguanosine triphosphate pyrophosphatase activity"/>
    <property type="evidence" value="ECO:0007669"/>
    <property type="project" value="TreeGrafter"/>
</dbReference>
<dbReference type="InterPro" id="IPR020476">
    <property type="entry name" value="Nudix_hydrolase"/>
</dbReference>
<evidence type="ECO:0000256" key="3">
    <source>
        <dbReference type="SAM" id="Phobius"/>
    </source>
</evidence>